<proteinExistence type="predicted"/>
<sequence length="152" mass="16238">MKNNIVETLMGAVVLVVAGSFLYFAFSHSNVSANGGKSYIVKFDKVDGLSVGGDVKISGIKVGTITKQYLDKENFFAVVEISIDPEVRLSDSTFAKITSEGLLGGNYLVLDPGDEEDELLEEGDEITNTQGAVDFLGLLDKFSGSSGKDDDK</sequence>
<feature type="domain" description="Mce/MlaD" evidence="1">
    <location>
        <begin position="36"/>
        <end position="113"/>
    </location>
</feature>
<reference evidence="2" key="1">
    <citation type="submission" date="2018-06" db="EMBL/GenBank/DDBJ databases">
        <authorList>
            <person name="Zhirakovskaya E."/>
        </authorList>
    </citation>
    <scope>NUCLEOTIDE SEQUENCE</scope>
</reference>
<accession>A0A3B0S3Q1</accession>
<evidence type="ECO:0000259" key="1">
    <source>
        <dbReference type="Pfam" id="PF02470"/>
    </source>
</evidence>
<dbReference type="AlphaFoldDB" id="A0A3B0S3Q1"/>
<dbReference type="Pfam" id="PF02470">
    <property type="entry name" value="MlaD"/>
    <property type="match status" value="1"/>
</dbReference>
<dbReference type="PANTHER" id="PTHR33371">
    <property type="entry name" value="INTERMEMBRANE PHOSPHOLIPID TRANSPORT SYSTEM BINDING PROTEIN MLAD-RELATED"/>
    <property type="match status" value="1"/>
</dbReference>
<dbReference type="EMBL" id="UOEJ01000113">
    <property type="protein sequence ID" value="VAV99417.1"/>
    <property type="molecule type" value="Genomic_DNA"/>
</dbReference>
<evidence type="ECO:0000313" key="2">
    <source>
        <dbReference type="EMBL" id="VAV99417.1"/>
    </source>
</evidence>
<dbReference type="InterPro" id="IPR003399">
    <property type="entry name" value="Mce/MlaD"/>
</dbReference>
<organism evidence="2">
    <name type="scientific">hydrothermal vent metagenome</name>
    <dbReference type="NCBI Taxonomy" id="652676"/>
    <lineage>
        <taxon>unclassified sequences</taxon>
        <taxon>metagenomes</taxon>
        <taxon>ecological metagenomes</taxon>
    </lineage>
</organism>
<dbReference type="PANTHER" id="PTHR33371:SF4">
    <property type="entry name" value="INTERMEMBRANE PHOSPHOLIPID TRANSPORT SYSTEM BINDING PROTEIN MLAD"/>
    <property type="match status" value="1"/>
</dbReference>
<name>A0A3B0S3Q1_9ZZZZ</name>
<dbReference type="InterPro" id="IPR052336">
    <property type="entry name" value="MlaD_Phospholipid_Transporter"/>
</dbReference>
<protein>
    <submittedName>
        <fullName evidence="2">Phospholipid ABC transporter substrate-binding protein MlaD</fullName>
    </submittedName>
</protein>
<gene>
    <name evidence="2" type="ORF">MNBD_ALPHA01-1180</name>
</gene>